<dbReference type="Pfam" id="PF00892">
    <property type="entry name" value="EamA"/>
    <property type="match status" value="1"/>
</dbReference>
<dbReference type="InterPro" id="IPR000620">
    <property type="entry name" value="EamA_dom"/>
</dbReference>
<keyword evidence="5 6" id="KW-0472">Membrane</keyword>
<accession>A0A7S2URB4</accession>
<dbReference type="InterPro" id="IPR037185">
    <property type="entry name" value="EmrE-like"/>
</dbReference>
<dbReference type="EMBL" id="HBHQ01029010">
    <property type="protein sequence ID" value="CAD9827851.1"/>
    <property type="molecule type" value="Transcribed_RNA"/>
</dbReference>
<dbReference type="PANTHER" id="PTHR42920:SF23">
    <property type="entry name" value="EAMA DOMAIN-CONTAINING PROTEIN"/>
    <property type="match status" value="1"/>
</dbReference>
<sequence length="435" mass="45854">MKLPMNLLLLLSCALLVANGFSPSLSLSSLARSNQNSAPLSASSCSLRSRPTTRAFSSQQRLWATNVPETPETVTLATKNAAANNGDASTSIEALQEELSIDATSAEIDASDAEYKKGILTIGFICLLNSSLAPVWHIVFEGNGPPPLFLNAIVSITALVGLLVGGSFLDSKVEKTEALAGNADEKWSAKSFRGGIELGLWKGLGTTCHIFGMALTTANHGAFLLQLTTLIVPVIQGLQGEKIPRQIQLAVVLALAGIIAFTQDPVKAADAMGDPAQMQNGDLLVLAAAFFYSLYDIQTFYWGREVPRTELVTIKIGFQAVLSCTLCAVAARTEVMDYLASGPEWGVLIPTMLWSGLIVNALATFLQVGGMQSVGPTRAQTIFASQPLWAACLNYVFIGEIMGVQGFVGGGAFLGALLLAATAEAPKPKMVGSLD</sequence>
<evidence type="ECO:0000256" key="6">
    <source>
        <dbReference type="SAM" id="Phobius"/>
    </source>
</evidence>
<feature type="transmembrane region" description="Helical" evidence="6">
    <location>
        <begin position="148"/>
        <end position="169"/>
    </location>
</feature>
<dbReference type="AlphaFoldDB" id="A0A7S2URB4"/>
<keyword evidence="3 6" id="KW-0812">Transmembrane</keyword>
<evidence type="ECO:0000256" key="7">
    <source>
        <dbReference type="SAM" id="SignalP"/>
    </source>
</evidence>
<feature type="domain" description="EamA" evidence="8">
    <location>
        <begin position="280"/>
        <end position="420"/>
    </location>
</feature>
<evidence type="ECO:0000256" key="4">
    <source>
        <dbReference type="ARBA" id="ARBA00022989"/>
    </source>
</evidence>
<name>A0A7S2URB4_9STRA</name>
<evidence type="ECO:0000259" key="8">
    <source>
        <dbReference type="Pfam" id="PF00892"/>
    </source>
</evidence>
<keyword evidence="7" id="KW-0732">Signal</keyword>
<keyword evidence="4 6" id="KW-1133">Transmembrane helix</keyword>
<evidence type="ECO:0000256" key="2">
    <source>
        <dbReference type="ARBA" id="ARBA00022475"/>
    </source>
</evidence>
<feature type="signal peptide" evidence="7">
    <location>
        <begin position="1"/>
        <end position="20"/>
    </location>
</feature>
<dbReference type="GO" id="GO:0005886">
    <property type="term" value="C:plasma membrane"/>
    <property type="evidence" value="ECO:0007669"/>
    <property type="project" value="UniProtKB-SubCell"/>
</dbReference>
<evidence type="ECO:0000256" key="3">
    <source>
        <dbReference type="ARBA" id="ARBA00022692"/>
    </source>
</evidence>
<gene>
    <name evidence="9" type="ORF">ASEP1449_LOCUS19686</name>
</gene>
<evidence type="ECO:0000313" key="9">
    <source>
        <dbReference type="EMBL" id="CAD9827851.1"/>
    </source>
</evidence>
<evidence type="ECO:0000256" key="5">
    <source>
        <dbReference type="ARBA" id="ARBA00023136"/>
    </source>
</evidence>
<feature type="transmembrane region" description="Helical" evidence="6">
    <location>
        <begin position="247"/>
        <end position="263"/>
    </location>
</feature>
<feature type="transmembrane region" description="Helical" evidence="6">
    <location>
        <begin position="210"/>
        <end position="235"/>
    </location>
</feature>
<proteinExistence type="predicted"/>
<evidence type="ECO:0000256" key="1">
    <source>
        <dbReference type="ARBA" id="ARBA00004651"/>
    </source>
</evidence>
<reference evidence="9" key="1">
    <citation type="submission" date="2021-01" db="EMBL/GenBank/DDBJ databases">
        <authorList>
            <person name="Corre E."/>
            <person name="Pelletier E."/>
            <person name="Niang G."/>
            <person name="Scheremetjew M."/>
            <person name="Finn R."/>
            <person name="Kale V."/>
            <person name="Holt S."/>
            <person name="Cochrane G."/>
            <person name="Meng A."/>
            <person name="Brown T."/>
            <person name="Cohen L."/>
        </authorList>
    </citation>
    <scope>NUCLEOTIDE SEQUENCE</scope>
    <source>
        <strain evidence="9">CCMP2084</strain>
    </source>
</reference>
<feature type="transmembrane region" description="Helical" evidence="6">
    <location>
        <begin position="404"/>
        <end position="423"/>
    </location>
</feature>
<comment type="subcellular location">
    <subcellularLocation>
        <location evidence="1">Cell membrane</location>
        <topology evidence="1">Multi-pass membrane protein</topology>
    </subcellularLocation>
</comment>
<feature type="transmembrane region" description="Helical" evidence="6">
    <location>
        <begin position="314"/>
        <end position="333"/>
    </location>
</feature>
<dbReference type="SUPFAM" id="SSF103481">
    <property type="entry name" value="Multidrug resistance efflux transporter EmrE"/>
    <property type="match status" value="1"/>
</dbReference>
<dbReference type="PANTHER" id="PTHR42920">
    <property type="entry name" value="OS03G0707200 PROTEIN-RELATED"/>
    <property type="match status" value="1"/>
</dbReference>
<feature type="transmembrane region" description="Helical" evidence="6">
    <location>
        <begin position="118"/>
        <end position="136"/>
    </location>
</feature>
<keyword evidence="2" id="KW-1003">Cell membrane</keyword>
<dbReference type="InterPro" id="IPR051258">
    <property type="entry name" value="Diverse_Substrate_Transporter"/>
</dbReference>
<feature type="transmembrane region" description="Helical" evidence="6">
    <location>
        <begin position="345"/>
        <end position="369"/>
    </location>
</feature>
<feature type="chain" id="PRO_5031469547" description="EamA domain-containing protein" evidence="7">
    <location>
        <begin position="21"/>
        <end position="435"/>
    </location>
</feature>
<organism evidence="9">
    <name type="scientific">Attheya septentrionalis</name>
    <dbReference type="NCBI Taxonomy" id="420275"/>
    <lineage>
        <taxon>Eukaryota</taxon>
        <taxon>Sar</taxon>
        <taxon>Stramenopiles</taxon>
        <taxon>Ochrophyta</taxon>
        <taxon>Bacillariophyta</taxon>
        <taxon>Coscinodiscophyceae</taxon>
        <taxon>Chaetocerotophycidae</taxon>
        <taxon>Chaetocerotales</taxon>
        <taxon>Attheyaceae</taxon>
        <taxon>Attheya</taxon>
    </lineage>
</organism>
<feature type="transmembrane region" description="Helical" evidence="6">
    <location>
        <begin position="283"/>
        <end position="302"/>
    </location>
</feature>
<protein>
    <recommendedName>
        <fullName evidence="8">EamA domain-containing protein</fullName>
    </recommendedName>
</protein>